<reference evidence="3 4" key="1">
    <citation type="submission" date="2024-09" db="EMBL/GenBank/DDBJ databases">
        <title>Rethinking Asexuality: The Enigmatic Case of Functional Sexual Genes in Lepraria (Stereocaulaceae).</title>
        <authorList>
            <person name="Doellman M."/>
            <person name="Sun Y."/>
            <person name="Barcenas-Pena A."/>
            <person name="Lumbsch H.T."/>
            <person name="Grewe F."/>
        </authorList>
    </citation>
    <scope>NUCLEOTIDE SEQUENCE [LARGE SCALE GENOMIC DNA]</scope>
    <source>
        <strain evidence="3 4">Grewe 0041</strain>
    </source>
</reference>
<sequence length="347" mass="39521">MYMPNSMWTWAFVGVTVVQAAVVLAFEAYVFAYFQTHLNPPQGPQPTGSLITAYQTYEHTIPTFLTLYIFGLVYQVVLVYDALRLKNTIQIIGICIYNLGLLIYAAVQMSQIHDAIDELGGNIDPNTWTAVKPFLVAIPCVIAVGTFAMYFVARKLYNEFSWTIYKHISADLRMKRRYLTYQIYIALLKFDFFLFLGFTIQFVVIVVNTKDVEFALTIAAIPVTILILILAGYITRKESLAGMIVIITLYFGGLAYFLFKLVRMYQHTTRARRYIPARKSLTIFAVMTIILIIITITNAIMCALNFKQGLKPYIQKRKVESEDEKSTMMEMPNLAGGAPQSNRMEID</sequence>
<feature type="transmembrane region" description="Helical" evidence="2">
    <location>
        <begin position="214"/>
        <end position="233"/>
    </location>
</feature>
<name>A0ABR4BG98_9LECA</name>
<keyword evidence="2" id="KW-0812">Transmembrane</keyword>
<accession>A0ABR4BG98</accession>
<gene>
    <name evidence="3" type="ORF">ABVK25_003079</name>
</gene>
<keyword evidence="2" id="KW-1133">Transmembrane helix</keyword>
<feature type="transmembrane region" description="Helical" evidence="2">
    <location>
        <begin position="240"/>
        <end position="262"/>
    </location>
</feature>
<evidence type="ECO:0000313" key="3">
    <source>
        <dbReference type="EMBL" id="KAL2056685.1"/>
    </source>
</evidence>
<keyword evidence="4" id="KW-1185">Reference proteome</keyword>
<dbReference type="PANTHER" id="PTHR34391">
    <property type="entry name" value="UPF0658 GOLGI APPARATUS MEMBRANE PROTEIN C1952.10C-RELATED"/>
    <property type="match status" value="1"/>
</dbReference>
<comment type="caution">
    <text evidence="3">The sequence shown here is derived from an EMBL/GenBank/DDBJ whole genome shotgun (WGS) entry which is preliminary data.</text>
</comment>
<protein>
    <submittedName>
        <fullName evidence="3">Uncharacterized protein</fullName>
    </submittedName>
</protein>
<evidence type="ECO:0000313" key="4">
    <source>
        <dbReference type="Proteomes" id="UP001590951"/>
    </source>
</evidence>
<feature type="transmembrane region" description="Helical" evidence="2">
    <location>
        <begin position="134"/>
        <end position="153"/>
    </location>
</feature>
<evidence type="ECO:0000256" key="2">
    <source>
        <dbReference type="SAM" id="Phobius"/>
    </source>
</evidence>
<dbReference type="Proteomes" id="UP001590951">
    <property type="component" value="Unassembled WGS sequence"/>
</dbReference>
<keyword evidence="2" id="KW-0472">Membrane</keyword>
<dbReference type="EMBL" id="JBHFEH010000007">
    <property type="protein sequence ID" value="KAL2056685.1"/>
    <property type="molecule type" value="Genomic_DNA"/>
</dbReference>
<feature type="transmembrane region" description="Helical" evidence="2">
    <location>
        <begin position="61"/>
        <end position="80"/>
    </location>
</feature>
<feature type="transmembrane region" description="Helical" evidence="2">
    <location>
        <begin position="183"/>
        <end position="208"/>
    </location>
</feature>
<feature type="transmembrane region" description="Helical" evidence="2">
    <location>
        <begin position="87"/>
        <end position="107"/>
    </location>
</feature>
<feature type="transmembrane region" description="Helical" evidence="2">
    <location>
        <begin position="282"/>
        <end position="306"/>
    </location>
</feature>
<organism evidence="3 4">
    <name type="scientific">Lepraria finkii</name>
    <dbReference type="NCBI Taxonomy" id="1340010"/>
    <lineage>
        <taxon>Eukaryota</taxon>
        <taxon>Fungi</taxon>
        <taxon>Dikarya</taxon>
        <taxon>Ascomycota</taxon>
        <taxon>Pezizomycotina</taxon>
        <taxon>Lecanoromycetes</taxon>
        <taxon>OSLEUM clade</taxon>
        <taxon>Lecanoromycetidae</taxon>
        <taxon>Lecanorales</taxon>
        <taxon>Lecanorineae</taxon>
        <taxon>Stereocaulaceae</taxon>
        <taxon>Lepraria</taxon>
    </lineage>
</organism>
<proteinExistence type="predicted"/>
<dbReference type="InterPro" id="IPR040410">
    <property type="entry name" value="UPF0658_Golgi"/>
</dbReference>
<feature type="region of interest" description="Disordered" evidence="1">
    <location>
        <begin position="322"/>
        <end position="347"/>
    </location>
</feature>
<evidence type="ECO:0000256" key="1">
    <source>
        <dbReference type="SAM" id="MobiDB-lite"/>
    </source>
</evidence>
<dbReference type="PANTHER" id="PTHR34391:SF1">
    <property type="entry name" value="UPF0658 GOLGI APPARATUS MEMBRANE PROTEIN C1952.10C-RELATED"/>
    <property type="match status" value="1"/>
</dbReference>